<evidence type="ECO:0000313" key="3">
    <source>
        <dbReference type="Proteomes" id="UP000525078"/>
    </source>
</evidence>
<dbReference type="InterPro" id="IPR036397">
    <property type="entry name" value="RNaseH_sf"/>
</dbReference>
<evidence type="ECO:0000313" key="2">
    <source>
        <dbReference type="EMBL" id="KAF4374440.1"/>
    </source>
</evidence>
<gene>
    <name evidence="2" type="ORF">F8388_015991</name>
</gene>
<evidence type="ECO:0000259" key="1">
    <source>
        <dbReference type="Pfam" id="PF13456"/>
    </source>
</evidence>
<organism evidence="2 3">
    <name type="scientific">Cannabis sativa</name>
    <name type="common">Hemp</name>
    <name type="synonym">Marijuana</name>
    <dbReference type="NCBI Taxonomy" id="3483"/>
    <lineage>
        <taxon>Eukaryota</taxon>
        <taxon>Viridiplantae</taxon>
        <taxon>Streptophyta</taxon>
        <taxon>Embryophyta</taxon>
        <taxon>Tracheophyta</taxon>
        <taxon>Spermatophyta</taxon>
        <taxon>Magnoliopsida</taxon>
        <taxon>eudicotyledons</taxon>
        <taxon>Gunneridae</taxon>
        <taxon>Pentapetalae</taxon>
        <taxon>rosids</taxon>
        <taxon>fabids</taxon>
        <taxon>Rosales</taxon>
        <taxon>Cannabaceae</taxon>
        <taxon>Cannabis</taxon>
    </lineage>
</organism>
<proteinExistence type="predicted"/>
<protein>
    <recommendedName>
        <fullName evidence="1">RNase H type-1 domain-containing protein</fullName>
    </recommendedName>
</protein>
<dbReference type="AlphaFoldDB" id="A0A7J6FXD9"/>
<dbReference type="Proteomes" id="UP000525078">
    <property type="component" value="Unassembled WGS sequence"/>
</dbReference>
<dbReference type="PANTHER" id="PTHR47074:SF21">
    <property type="entry name" value="RNASE H TYPE-1 DOMAIN-CONTAINING PROTEIN"/>
    <property type="match status" value="1"/>
</dbReference>
<dbReference type="PANTHER" id="PTHR47074">
    <property type="entry name" value="BNAC02G40300D PROTEIN"/>
    <property type="match status" value="1"/>
</dbReference>
<dbReference type="InterPro" id="IPR052929">
    <property type="entry name" value="RNase_H-like_EbsB-rel"/>
</dbReference>
<dbReference type="EMBL" id="JAATIP010000095">
    <property type="protein sequence ID" value="KAF4374440.1"/>
    <property type="molecule type" value="Genomic_DNA"/>
</dbReference>
<dbReference type="Gene3D" id="3.30.420.10">
    <property type="entry name" value="Ribonuclease H-like superfamily/Ribonuclease H"/>
    <property type="match status" value="1"/>
</dbReference>
<dbReference type="GO" id="GO:0003676">
    <property type="term" value="F:nucleic acid binding"/>
    <property type="evidence" value="ECO:0007669"/>
    <property type="project" value="InterPro"/>
</dbReference>
<dbReference type="GO" id="GO:0004523">
    <property type="term" value="F:RNA-DNA hybrid ribonuclease activity"/>
    <property type="evidence" value="ECO:0007669"/>
    <property type="project" value="InterPro"/>
</dbReference>
<accession>A0A7J6FXD9</accession>
<feature type="domain" description="RNase H type-1" evidence="1">
    <location>
        <begin position="30"/>
        <end position="138"/>
    </location>
</feature>
<sequence length="145" mass="15931">MQECPGSLSEDQFGEYQEAQRINGADSPSADTSLGFVIKRGSNQVFASASIQKLGAPTPIFVEGQALLEGLSWCLSFQMQFTDCLNLVLKVNGQWQDNSALSSLVSKIRQSFSNFSAASLHHLSRQFNTESHNSAKEALRQRKDS</sequence>
<dbReference type="Pfam" id="PF13456">
    <property type="entry name" value="RVT_3"/>
    <property type="match status" value="1"/>
</dbReference>
<dbReference type="InterPro" id="IPR002156">
    <property type="entry name" value="RNaseH_domain"/>
</dbReference>
<comment type="caution">
    <text evidence="2">The sequence shown here is derived from an EMBL/GenBank/DDBJ whole genome shotgun (WGS) entry which is preliminary data.</text>
</comment>
<reference evidence="2 3" key="1">
    <citation type="journal article" date="2020" name="bioRxiv">
        <title>Sequence and annotation of 42 cannabis genomes reveals extensive copy number variation in cannabinoid synthesis and pathogen resistance genes.</title>
        <authorList>
            <person name="Mckernan K.J."/>
            <person name="Helbert Y."/>
            <person name="Kane L.T."/>
            <person name="Ebling H."/>
            <person name="Zhang L."/>
            <person name="Liu B."/>
            <person name="Eaton Z."/>
            <person name="Mclaughlin S."/>
            <person name="Kingan S."/>
            <person name="Baybayan P."/>
            <person name="Concepcion G."/>
            <person name="Jordan M."/>
            <person name="Riva A."/>
            <person name="Barbazuk W."/>
            <person name="Harkins T."/>
        </authorList>
    </citation>
    <scope>NUCLEOTIDE SEQUENCE [LARGE SCALE GENOMIC DNA]</scope>
    <source>
        <strain evidence="3">cv. Jamaican Lion 4</strain>
        <tissue evidence="2">Leaf</tissue>
    </source>
</reference>
<name>A0A7J6FXD9_CANSA</name>